<accession>A0A7M7PUC4</accession>
<dbReference type="Proteomes" id="UP000007110">
    <property type="component" value="Unassembled WGS sequence"/>
</dbReference>
<dbReference type="InParanoid" id="A0A7M7PUC4"/>
<feature type="domain" description="Helicase ATP-binding" evidence="7">
    <location>
        <begin position="178"/>
        <end position="370"/>
    </location>
</feature>
<keyword evidence="5" id="KW-0067">ATP-binding</keyword>
<dbReference type="GO" id="GO:1902775">
    <property type="term" value="P:mitochondrial large ribosomal subunit assembly"/>
    <property type="evidence" value="ECO:0000318"/>
    <property type="project" value="GO_Central"/>
</dbReference>
<evidence type="ECO:0000256" key="5">
    <source>
        <dbReference type="ARBA" id="ARBA00022840"/>
    </source>
</evidence>
<keyword evidence="2" id="KW-0547">Nucleotide-binding</keyword>
<dbReference type="PROSITE" id="PS51192">
    <property type="entry name" value="HELICASE_ATP_BIND_1"/>
    <property type="match status" value="1"/>
</dbReference>
<evidence type="ECO:0000313" key="10">
    <source>
        <dbReference type="EnsemblMetazoa" id="XP_030855393"/>
    </source>
</evidence>
<evidence type="ECO:0000256" key="2">
    <source>
        <dbReference type="ARBA" id="ARBA00022741"/>
    </source>
</evidence>
<evidence type="ECO:0000259" key="7">
    <source>
        <dbReference type="PROSITE" id="PS51192"/>
    </source>
</evidence>
<dbReference type="PROSITE" id="PS51194">
    <property type="entry name" value="HELICASE_CTER"/>
    <property type="match status" value="1"/>
</dbReference>
<evidence type="ECO:0000256" key="6">
    <source>
        <dbReference type="PROSITE-ProRule" id="PRU00552"/>
    </source>
</evidence>
<dbReference type="RefSeq" id="XP_030855393.1">
    <property type="nucleotide sequence ID" value="XM_030999533.1"/>
</dbReference>
<dbReference type="GeneID" id="763320"/>
<evidence type="ECO:0000256" key="1">
    <source>
        <dbReference type="ARBA" id="ARBA00012552"/>
    </source>
</evidence>
<dbReference type="GO" id="GO:0003676">
    <property type="term" value="F:nucleic acid binding"/>
    <property type="evidence" value="ECO:0007669"/>
    <property type="project" value="InterPro"/>
</dbReference>
<dbReference type="GO" id="GO:0005739">
    <property type="term" value="C:mitochondrion"/>
    <property type="evidence" value="ECO:0000318"/>
    <property type="project" value="GO_Central"/>
</dbReference>
<sequence length="568" mass="63199">MEMCHRCVLRFHNLICHPALYNAGYYPIRYASSRPSPDSDIPVIRVPKALQNKVQTIQQGQKRGPVKLKGRIFTARPGTEIISSKNKEYNHYLNQTYEKLSPPKLTSQGWKSSRSRGDYFTILAYKGNPSIAKKGDSEAETQDTKAQTFQDLKLHPSIIKGLDVMDIVTPTSIQLSAIPVILRGKNTLCAAETGSGKTLTYLLPLMQRLVEESKQTDTFTAEPGLPRCVVLVPVGELVHQVWEVAKILADSVGLSVQYIDGETSLKSLEKRLSISTDIIISTPGPIINAVRQGYGSLDCVSHIVIDESDTMLDDSFIQQTLKILKRVNVGEGKACKVTAPGEAQLTMVGATMPRKATNILAEIIPPENLEVISTPHVHRIMPHVHQKFLRLHSEDKALKILELVKREQKRRVPTMVFCNMASTCDWLAHILTENGIPALRLHSKMGGKSRSGVMEAFKSGEAHILVCSDIASRGVDTVQVQHVVNFDFPPFMSDYIHRAGRVGRVGSQGSGHVTNFVVHKWDVELVNKIERAVRTREDLPRVDANIKQKHVKRLEDQDLQDADQALKG</sequence>
<organism evidence="10 11">
    <name type="scientific">Strongylocentrotus purpuratus</name>
    <name type="common">Purple sea urchin</name>
    <dbReference type="NCBI Taxonomy" id="7668"/>
    <lineage>
        <taxon>Eukaryota</taxon>
        <taxon>Metazoa</taxon>
        <taxon>Echinodermata</taxon>
        <taxon>Eleutherozoa</taxon>
        <taxon>Echinozoa</taxon>
        <taxon>Echinoidea</taxon>
        <taxon>Euechinoidea</taxon>
        <taxon>Echinacea</taxon>
        <taxon>Camarodonta</taxon>
        <taxon>Echinidea</taxon>
        <taxon>Strongylocentrotidae</taxon>
        <taxon>Strongylocentrotus</taxon>
    </lineage>
</organism>
<dbReference type="InterPro" id="IPR014001">
    <property type="entry name" value="Helicase_ATP-bd"/>
</dbReference>
<dbReference type="GO" id="GO:0003724">
    <property type="term" value="F:RNA helicase activity"/>
    <property type="evidence" value="ECO:0007669"/>
    <property type="project" value="UniProtKB-EC"/>
</dbReference>
<dbReference type="SMART" id="SM00490">
    <property type="entry name" value="HELICc"/>
    <property type="match status" value="1"/>
</dbReference>
<dbReference type="AlphaFoldDB" id="A0A7M7PUC4"/>
<dbReference type="KEGG" id="spu:763320"/>
<dbReference type="GO" id="GO:0016787">
    <property type="term" value="F:hydrolase activity"/>
    <property type="evidence" value="ECO:0007669"/>
    <property type="project" value="UniProtKB-KW"/>
</dbReference>
<keyword evidence="3" id="KW-0378">Hydrolase</keyword>
<dbReference type="OrthoDB" id="10256233at2759"/>
<evidence type="ECO:0000256" key="4">
    <source>
        <dbReference type="ARBA" id="ARBA00022806"/>
    </source>
</evidence>
<evidence type="ECO:0000259" key="9">
    <source>
        <dbReference type="PROSITE" id="PS51195"/>
    </source>
</evidence>
<dbReference type="EC" id="3.6.4.13" evidence="1"/>
<dbReference type="SMART" id="SM00487">
    <property type="entry name" value="DEXDc"/>
    <property type="match status" value="1"/>
</dbReference>
<keyword evidence="4" id="KW-0347">Helicase</keyword>
<reference evidence="11" key="1">
    <citation type="submission" date="2015-02" db="EMBL/GenBank/DDBJ databases">
        <title>Genome sequencing for Strongylocentrotus purpuratus.</title>
        <authorList>
            <person name="Murali S."/>
            <person name="Liu Y."/>
            <person name="Vee V."/>
            <person name="English A."/>
            <person name="Wang M."/>
            <person name="Skinner E."/>
            <person name="Han Y."/>
            <person name="Muzny D.M."/>
            <person name="Worley K.C."/>
            <person name="Gibbs R.A."/>
        </authorList>
    </citation>
    <scope>NUCLEOTIDE SEQUENCE</scope>
</reference>
<feature type="domain" description="Helicase C-terminal" evidence="8">
    <location>
        <begin position="399"/>
        <end position="550"/>
    </location>
</feature>
<dbReference type="PROSITE" id="PS51195">
    <property type="entry name" value="Q_MOTIF"/>
    <property type="match status" value="1"/>
</dbReference>
<dbReference type="SUPFAM" id="SSF52540">
    <property type="entry name" value="P-loop containing nucleoside triphosphate hydrolases"/>
    <property type="match status" value="1"/>
</dbReference>
<proteinExistence type="predicted"/>
<name>A0A7M7PUC4_STRPU</name>
<dbReference type="CDD" id="cd18787">
    <property type="entry name" value="SF2_C_DEAD"/>
    <property type="match status" value="1"/>
</dbReference>
<feature type="domain" description="DEAD-box RNA helicase Q" evidence="9">
    <location>
        <begin position="147"/>
        <end position="175"/>
    </location>
</feature>
<dbReference type="Pfam" id="PF00271">
    <property type="entry name" value="Helicase_C"/>
    <property type="match status" value="1"/>
</dbReference>
<evidence type="ECO:0000313" key="11">
    <source>
        <dbReference type="Proteomes" id="UP000007110"/>
    </source>
</evidence>
<dbReference type="PANTHER" id="PTHR47960">
    <property type="entry name" value="DEAD-BOX ATP-DEPENDENT RNA HELICASE 50"/>
    <property type="match status" value="1"/>
</dbReference>
<dbReference type="Pfam" id="PF00270">
    <property type="entry name" value="DEAD"/>
    <property type="match status" value="1"/>
</dbReference>
<dbReference type="Gene3D" id="3.40.50.300">
    <property type="entry name" value="P-loop containing nucleotide triphosphate hydrolases"/>
    <property type="match status" value="2"/>
</dbReference>
<evidence type="ECO:0000259" key="8">
    <source>
        <dbReference type="PROSITE" id="PS51194"/>
    </source>
</evidence>
<dbReference type="CTD" id="55794"/>
<evidence type="ECO:0000256" key="3">
    <source>
        <dbReference type="ARBA" id="ARBA00022801"/>
    </source>
</evidence>
<reference evidence="10" key="2">
    <citation type="submission" date="2021-01" db="UniProtKB">
        <authorList>
            <consortium name="EnsemblMetazoa"/>
        </authorList>
    </citation>
    <scope>IDENTIFICATION</scope>
</reference>
<keyword evidence="11" id="KW-1185">Reference proteome</keyword>
<dbReference type="OMA" id="NGDMLMK"/>
<dbReference type="EnsemblMetazoa" id="XM_030999533">
    <property type="protein sequence ID" value="XP_030855393"/>
    <property type="gene ID" value="LOC763320"/>
</dbReference>
<dbReference type="InterPro" id="IPR014014">
    <property type="entry name" value="RNA_helicase_DEAD_Q_motif"/>
</dbReference>
<dbReference type="InterPro" id="IPR001650">
    <property type="entry name" value="Helicase_C-like"/>
</dbReference>
<dbReference type="GO" id="GO:0005524">
    <property type="term" value="F:ATP binding"/>
    <property type="evidence" value="ECO:0007669"/>
    <property type="project" value="UniProtKB-KW"/>
</dbReference>
<dbReference type="InterPro" id="IPR027417">
    <property type="entry name" value="P-loop_NTPase"/>
</dbReference>
<feature type="short sequence motif" description="Q motif" evidence="6">
    <location>
        <begin position="147"/>
        <end position="175"/>
    </location>
</feature>
<dbReference type="InterPro" id="IPR011545">
    <property type="entry name" value="DEAD/DEAH_box_helicase_dom"/>
</dbReference>
<protein>
    <recommendedName>
        <fullName evidence="1">RNA helicase</fullName>
        <ecNumber evidence="1">3.6.4.13</ecNumber>
    </recommendedName>
</protein>